<organism evidence="7 8">
    <name type="scientific">Vibrio viridaestus</name>
    <dbReference type="NCBI Taxonomy" id="2487322"/>
    <lineage>
        <taxon>Bacteria</taxon>
        <taxon>Pseudomonadati</taxon>
        <taxon>Pseudomonadota</taxon>
        <taxon>Gammaproteobacteria</taxon>
        <taxon>Vibrionales</taxon>
        <taxon>Vibrionaceae</taxon>
        <taxon>Vibrio</taxon>
    </lineage>
</organism>
<dbReference type="InterPro" id="IPR029095">
    <property type="entry name" value="NarX-like_N"/>
</dbReference>
<dbReference type="NCBIfam" id="TIGR00254">
    <property type="entry name" value="GGDEF"/>
    <property type="match status" value="1"/>
</dbReference>
<dbReference type="Gene3D" id="3.30.70.270">
    <property type="match status" value="1"/>
</dbReference>
<feature type="domain" description="GGDEF" evidence="6">
    <location>
        <begin position="353"/>
        <end position="487"/>
    </location>
</feature>
<evidence type="ECO:0000256" key="3">
    <source>
        <dbReference type="ARBA" id="ARBA00022989"/>
    </source>
</evidence>
<dbReference type="SUPFAM" id="SSF55073">
    <property type="entry name" value="Nucleotide cyclase"/>
    <property type="match status" value="1"/>
</dbReference>
<reference evidence="7 8" key="1">
    <citation type="submission" date="2018-11" db="EMBL/GenBank/DDBJ databases">
        <title>Vibrio LJC006 sp. nov., isolated from seawater during the bloom of the enteromorpha.</title>
        <authorList>
            <person name="Liang J."/>
        </authorList>
    </citation>
    <scope>NUCLEOTIDE SEQUENCE [LARGE SCALE GENOMIC DNA]</scope>
    <source>
        <strain evidence="7 8">LJC006</strain>
    </source>
</reference>
<dbReference type="Gene3D" id="3.30.450.20">
    <property type="entry name" value="PAS domain"/>
    <property type="match status" value="1"/>
</dbReference>
<comment type="subcellular location">
    <subcellularLocation>
        <location evidence="1">Membrane</location>
        <topology evidence="1">Multi-pass membrane protein</topology>
    </subcellularLocation>
</comment>
<dbReference type="PANTHER" id="PTHR46663">
    <property type="entry name" value="DIGUANYLATE CYCLASE DGCT-RELATED"/>
    <property type="match status" value="1"/>
</dbReference>
<dbReference type="CDD" id="cd01949">
    <property type="entry name" value="GGDEF"/>
    <property type="match status" value="1"/>
</dbReference>
<protein>
    <submittedName>
        <fullName evidence="7">Diguanylate cyclase</fullName>
    </submittedName>
</protein>
<dbReference type="InterPro" id="IPR043128">
    <property type="entry name" value="Rev_trsase/Diguanyl_cyclase"/>
</dbReference>
<accession>A0A3N9U4E7</accession>
<keyword evidence="2 5" id="KW-0812">Transmembrane</keyword>
<sequence length="487" mass="55398">MMSYFSNSKVTPWLLTLSIILFLMLDLCLLGLNFRVTKEVSEDALVINLAGRQRMLTQRMSKAIFQIDKDQINSPESQLLIEQFDRTYRLFSKTIDAFYYGGLITDAESNMVTVNRINLPEARSILFQARQLSEIIAPLNQIVAEHGLTSRTLNDLRKIMANVNDKLLDMMNQLTVIIEKNSKEKTQSLRTIQLVTFCFALLNFAAIISLFRQTHKQSKDLVSILDELFQSTNAALIVFSPDQRVIMSNKYASHLFGYSHRQLHYMKRSSLLLTEGSSGKESISLTQDGRELDVEVHERTVTHKGKQLHVVTIMDVSSHVERERQDPLTGMQNRHALAQALESKSEQVRALGGRFACFFVDLDGFKEVNDKYGHDAGDCVLKCFASRLKNNLRDNDRVYRFGGDEFIVLVDLSANDIPIEMISQKLHAIMQKPINLHNHDPILLSLSAGVAVYPDDTSDTDQLINLADQSMYRAKHDHSVEVVRYHA</sequence>
<dbReference type="SMART" id="SM00267">
    <property type="entry name" value="GGDEF"/>
    <property type="match status" value="1"/>
</dbReference>
<evidence type="ECO:0000259" key="6">
    <source>
        <dbReference type="PROSITE" id="PS50887"/>
    </source>
</evidence>
<evidence type="ECO:0000256" key="4">
    <source>
        <dbReference type="ARBA" id="ARBA00023136"/>
    </source>
</evidence>
<feature type="transmembrane region" description="Helical" evidence="5">
    <location>
        <begin position="12"/>
        <end position="32"/>
    </location>
</feature>
<dbReference type="InterPro" id="IPR029787">
    <property type="entry name" value="Nucleotide_cyclase"/>
</dbReference>
<dbReference type="PANTHER" id="PTHR46663:SF2">
    <property type="entry name" value="GGDEF DOMAIN-CONTAINING PROTEIN"/>
    <property type="match status" value="1"/>
</dbReference>
<dbReference type="InterPro" id="IPR052163">
    <property type="entry name" value="DGC-Regulatory_Protein"/>
</dbReference>
<keyword evidence="8" id="KW-1185">Reference proteome</keyword>
<dbReference type="Pfam" id="PF00990">
    <property type="entry name" value="GGDEF"/>
    <property type="match status" value="1"/>
</dbReference>
<evidence type="ECO:0000313" key="7">
    <source>
        <dbReference type="EMBL" id="RQW62896.1"/>
    </source>
</evidence>
<feature type="transmembrane region" description="Helical" evidence="5">
    <location>
        <begin position="192"/>
        <end position="211"/>
    </location>
</feature>
<proteinExistence type="predicted"/>
<comment type="caution">
    <text evidence="7">The sequence shown here is derived from an EMBL/GenBank/DDBJ whole genome shotgun (WGS) entry which is preliminary data.</text>
</comment>
<dbReference type="OrthoDB" id="9812260at2"/>
<dbReference type="EMBL" id="RJVQ01000004">
    <property type="protein sequence ID" value="RQW62896.1"/>
    <property type="molecule type" value="Genomic_DNA"/>
</dbReference>
<dbReference type="GO" id="GO:0016020">
    <property type="term" value="C:membrane"/>
    <property type="evidence" value="ECO:0007669"/>
    <property type="project" value="UniProtKB-SubCell"/>
</dbReference>
<evidence type="ECO:0000313" key="8">
    <source>
        <dbReference type="Proteomes" id="UP000281112"/>
    </source>
</evidence>
<dbReference type="AlphaFoldDB" id="A0A3N9U4E7"/>
<dbReference type="PROSITE" id="PS50887">
    <property type="entry name" value="GGDEF"/>
    <property type="match status" value="1"/>
</dbReference>
<evidence type="ECO:0000256" key="5">
    <source>
        <dbReference type="SAM" id="Phobius"/>
    </source>
</evidence>
<gene>
    <name evidence="7" type="ORF">EES38_11240</name>
</gene>
<evidence type="ECO:0000256" key="2">
    <source>
        <dbReference type="ARBA" id="ARBA00022692"/>
    </source>
</evidence>
<name>A0A3N9U4E7_9VIBR</name>
<dbReference type="InterPro" id="IPR000160">
    <property type="entry name" value="GGDEF_dom"/>
</dbReference>
<dbReference type="SUPFAM" id="SSF55785">
    <property type="entry name" value="PYP-like sensor domain (PAS domain)"/>
    <property type="match status" value="1"/>
</dbReference>
<keyword evidence="3 5" id="KW-1133">Transmembrane helix</keyword>
<dbReference type="Pfam" id="PF13675">
    <property type="entry name" value="PilJ"/>
    <property type="match status" value="1"/>
</dbReference>
<dbReference type="RefSeq" id="WP_124937295.1">
    <property type="nucleotide sequence ID" value="NZ_RJVQ01000004.1"/>
</dbReference>
<dbReference type="Proteomes" id="UP000281112">
    <property type="component" value="Unassembled WGS sequence"/>
</dbReference>
<dbReference type="InterPro" id="IPR035965">
    <property type="entry name" value="PAS-like_dom_sf"/>
</dbReference>
<keyword evidence="4 5" id="KW-0472">Membrane</keyword>
<evidence type="ECO:0000256" key="1">
    <source>
        <dbReference type="ARBA" id="ARBA00004141"/>
    </source>
</evidence>